<sequence length="328" mass="34926">MSLPAILQNTLRLPVICSPLFIISSPELVIAQCKSGVVGSFPALNARPAEELEVWLQRITSELKSFKSANPEAMVAPFAVNQIVHASNDRLQHDVQMCVKYKVPIVITSLRPPNDVVGPVHSYGGLVFHDVINVKHARKAIEAGVDGLILVCAGAGGHAGQLSPFALVSEIRSFYDGPIILSGSISKGEQILSAQAMGADLAYIGTRFIATHEANAESSYKQMLVDTSADDIVYSNLFTGVHGNYLKPSIANAGMDPDNLPQGDKSAMKFGSGGSNKSKAWRDIWGAGQGVGSIAAVTSTADAVLQLEQEYKLAVTRLNRLAQPYGVE</sequence>
<name>A0A0F9TM03_9ZZZZ</name>
<protein>
    <submittedName>
        <fullName evidence="6">Uncharacterized protein</fullName>
    </submittedName>
</protein>
<keyword evidence="2" id="KW-0285">Flavoprotein</keyword>
<evidence type="ECO:0000256" key="4">
    <source>
        <dbReference type="ARBA" id="ARBA00023002"/>
    </source>
</evidence>
<proteinExistence type="inferred from homology"/>
<dbReference type="PANTHER" id="PTHR42747:SF4">
    <property type="entry name" value="BLR1330 PROTEIN"/>
    <property type="match status" value="1"/>
</dbReference>
<dbReference type="Gene3D" id="3.20.20.70">
    <property type="entry name" value="Aldolase class I"/>
    <property type="match status" value="1"/>
</dbReference>
<evidence type="ECO:0000256" key="3">
    <source>
        <dbReference type="ARBA" id="ARBA00022643"/>
    </source>
</evidence>
<dbReference type="Pfam" id="PF03060">
    <property type="entry name" value="NMO"/>
    <property type="match status" value="1"/>
</dbReference>
<evidence type="ECO:0000256" key="2">
    <source>
        <dbReference type="ARBA" id="ARBA00022630"/>
    </source>
</evidence>
<dbReference type="GO" id="GO:0018580">
    <property type="term" value="F:nitronate monooxygenase activity"/>
    <property type="evidence" value="ECO:0007669"/>
    <property type="project" value="InterPro"/>
</dbReference>
<reference evidence="6" key="1">
    <citation type="journal article" date="2015" name="Nature">
        <title>Complex archaea that bridge the gap between prokaryotes and eukaryotes.</title>
        <authorList>
            <person name="Spang A."/>
            <person name="Saw J.H."/>
            <person name="Jorgensen S.L."/>
            <person name="Zaremba-Niedzwiedzka K."/>
            <person name="Martijn J."/>
            <person name="Lind A.E."/>
            <person name="van Eijk R."/>
            <person name="Schleper C."/>
            <person name="Guy L."/>
            <person name="Ettema T.J."/>
        </authorList>
    </citation>
    <scope>NUCLEOTIDE SEQUENCE</scope>
</reference>
<dbReference type="EMBL" id="LAZR01000204">
    <property type="protein sequence ID" value="KKN82185.1"/>
    <property type="molecule type" value="Genomic_DNA"/>
</dbReference>
<accession>A0A0F9TM03</accession>
<keyword evidence="5" id="KW-0503">Monooxygenase</keyword>
<dbReference type="FunFam" id="3.20.20.70:FF:000210">
    <property type="entry name" value="2-nitropropane dioxygenase"/>
    <property type="match status" value="1"/>
</dbReference>
<comment type="similarity">
    <text evidence="1">Belongs to the nitronate monooxygenase family. NMO class I subfamily.</text>
</comment>
<comment type="caution">
    <text evidence="6">The sequence shown here is derived from an EMBL/GenBank/DDBJ whole genome shotgun (WGS) entry which is preliminary data.</text>
</comment>
<gene>
    <name evidence="6" type="ORF">LCGC14_0311710</name>
</gene>
<dbReference type="InterPro" id="IPR004136">
    <property type="entry name" value="NMO"/>
</dbReference>
<dbReference type="AlphaFoldDB" id="A0A0F9TM03"/>
<organism evidence="6">
    <name type="scientific">marine sediment metagenome</name>
    <dbReference type="NCBI Taxonomy" id="412755"/>
    <lineage>
        <taxon>unclassified sequences</taxon>
        <taxon>metagenomes</taxon>
        <taxon>ecological metagenomes</taxon>
    </lineage>
</organism>
<evidence type="ECO:0000256" key="5">
    <source>
        <dbReference type="ARBA" id="ARBA00023033"/>
    </source>
</evidence>
<dbReference type="InterPro" id="IPR013785">
    <property type="entry name" value="Aldolase_TIM"/>
</dbReference>
<dbReference type="SUPFAM" id="SSF51412">
    <property type="entry name" value="Inosine monophosphate dehydrogenase (IMPDH)"/>
    <property type="match status" value="1"/>
</dbReference>
<evidence type="ECO:0000256" key="1">
    <source>
        <dbReference type="ARBA" id="ARBA00009881"/>
    </source>
</evidence>
<evidence type="ECO:0000313" key="6">
    <source>
        <dbReference type="EMBL" id="KKN82185.1"/>
    </source>
</evidence>
<dbReference type="CDD" id="cd04730">
    <property type="entry name" value="NPD_like"/>
    <property type="match status" value="1"/>
</dbReference>
<dbReference type="PANTHER" id="PTHR42747">
    <property type="entry name" value="NITRONATE MONOOXYGENASE-RELATED"/>
    <property type="match status" value="1"/>
</dbReference>
<keyword evidence="4" id="KW-0560">Oxidoreductase</keyword>
<keyword evidence="3" id="KW-0288">FMN</keyword>